<comment type="caution">
    <text evidence="2">The sequence shown here is derived from an EMBL/GenBank/DDBJ whole genome shotgun (WGS) entry which is preliminary data.</text>
</comment>
<name>A0A8S3RKG9_MYTED</name>
<keyword evidence="3" id="KW-1185">Reference proteome</keyword>
<reference evidence="2" key="1">
    <citation type="submission" date="2021-03" db="EMBL/GenBank/DDBJ databases">
        <authorList>
            <person name="Bekaert M."/>
        </authorList>
    </citation>
    <scope>NUCLEOTIDE SEQUENCE</scope>
</reference>
<organism evidence="2 3">
    <name type="scientific">Mytilus edulis</name>
    <name type="common">Blue mussel</name>
    <dbReference type="NCBI Taxonomy" id="6550"/>
    <lineage>
        <taxon>Eukaryota</taxon>
        <taxon>Metazoa</taxon>
        <taxon>Spiralia</taxon>
        <taxon>Lophotrochozoa</taxon>
        <taxon>Mollusca</taxon>
        <taxon>Bivalvia</taxon>
        <taxon>Autobranchia</taxon>
        <taxon>Pteriomorphia</taxon>
        <taxon>Mytilida</taxon>
        <taxon>Mytiloidea</taxon>
        <taxon>Mytilidae</taxon>
        <taxon>Mytilinae</taxon>
        <taxon>Mytilus</taxon>
    </lineage>
</organism>
<gene>
    <name evidence="2" type="ORF">MEDL_19983</name>
</gene>
<dbReference type="Proteomes" id="UP000683360">
    <property type="component" value="Unassembled WGS sequence"/>
</dbReference>
<dbReference type="AlphaFoldDB" id="A0A8S3RKG9"/>
<sequence>MHVIYKQIVFLLKQKKKSINLANESWDTHLTTIEKDREVVETMAKFLSRTIVIYSLSCSNEIREKFVNNEDRVNGPPLLLAKEKLYYQSLKRGDVNVEVKVKPTILKRPAPAAVTHQPSPEKKPKKDETKKNDAATEDKISKSVPTIDEGNRRESKVKFVSNQRMDDLAQITGGANPSNDDNTFSSKVRLKRKFTCLQMKIFVHQKVRLNR</sequence>
<protein>
    <submittedName>
        <fullName evidence="2">Uncharacterized protein</fullName>
    </submittedName>
</protein>
<evidence type="ECO:0000313" key="3">
    <source>
        <dbReference type="Proteomes" id="UP000683360"/>
    </source>
</evidence>
<evidence type="ECO:0000313" key="2">
    <source>
        <dbReference type="EMBL" id="CAG2205565.1"/>
    </source>
</evidence>
<dbReference type="EMBL" id="CAJPWZ010001025">
    <property type="protein sequence ID" value="CAG2205565.1"/>
    <property type="molecule type" value="Genomic_DNA"/>
</dbReference>
<evidence type="ECO:0000256" key="1">
    <source>
        <dbReference type="SAM" id="MobiDB-lite"/>
    </source>
</evidence>
<proteinExistence type="predicted"/>
<accession>A0A8S3RKG9</accession>
<feature type="region of interest" description="Disordered" evidence="1">
    <location>
        <begin position="108"/>
        <end position="156"/>
    </location>
</feature>
<feature type="compositionally biased region" description="Basic and acidic residues" evidence="1">
    <location>
        <begin position="119"/>
        <end position="141"/>
    </location>
</feature>